<feature type="region of interest" description="Disordered" evidence="1">
    <location>
        <begin position="82"/>
        <end position="103"/>
    </location>
</feature>
<evidence type="ECO:0000256" key="1">
    <source>
        <dbReference type="SAM" id="MobiDB-lite"/>
    </source>
</evidence>
<gene>
    <name evidence="2" type="ORF">DERYTH_LOCUS6583</name>
</gene>
<dbReference type="AlphaFoldDB" id="A0A9N9G1W1"/>
<feature type="compositionally biased region" description="Polar residues" evidence="1">
    <location>
        <begin position="82"/>
        <end position="91"/>
    </location>
</feature>
<reference evidence="2" key="1">
    <citation type="submission" date="2021-06" db="EMBL/GenBank/DDBJ databases">
        <authorList>
            <person name="Kallberg Y."/>
            <person name="Tangrot J."/>
            <person name="Rosling A."/>
        </authorList>
    </citation>
    <scope>NUCLEOTIDE SEQUENCE</scope>
    <source>
        <strain evidence="2">MA453B</strain>
    </source>
</reference>
<evidence type="ECO:0000313" key="3">
    <source>
        <dbReference type="Proteomes" id="UP000789405"/>
    </source>
</evidence>
<dbReference type="EMBL" id="CAJVPY010003018">
    <property type="protein sequence ID" value="CAG8578855.1"/>
    <property type="molecule type" value="Genomic_DNA"/>
</dbReference>
<organism evidence="2 3">
    <name type="scientific">Dentiscutata erythropus</name>
    <dbReference type="NCBI Taxonomy" id="1348616"/>
    <lineage>
        <taxon>Eukaryota</taxon>
        <taxon>Fungi</taxon>
        <taxon>Fungi incertae sedis</taxon>
        <taxon>Mucoromycota</taxon>
        <taxon>Glomeromycotina</taxon>
        <taxon>Glomeromycetes</taxon>
        <taxon>Diversisporales</taxon>
        <taxon>Gigasporaceae</taxon>
        <taxon>Dentiscutata</taxon>
    </lineage>
</organism>
<keyword evidence="3" id="KW-1185">Reference proteome</keyword>
<proteinExistence type="predicted"/>
<protein>
    <submittedName>
        <fullName evidence="2">14556_t:CDS:1</fullName>
    </submittedName>
</protein>
<evidence type="ECO:0000313" key="2">
    <source>
        <dbReference type="EMBL" id="CAG8578855.1"/>
    </source>
</evidence>
<feature type="compositionally biased region" description="Polar residues" evidence="1">
    <location>
        <begin position="341"/>
        <end position="356"/>
    </location>
</feature>
<feature type="region of interest" description="Disordered" evidence="1">
    <location>
        <begin position="288"/>
        <end position="357"/>
    </location>
</feature>
<dbReference type="Proteomes" id="UP000789405">
    <property type="component" value="Unassembled WGS sequence"/>
</dbReference>
<accession>A0A9N9G1W1</accession>
<sequence length="407" mass="46316">MPGSETAQRYLEQIRNRNNNNRLRMIPDQLHQIPMGYAQMMAMVPVNVNVESNSNNENMINNISPQQVNPIKLRNRMFQAAQNTNVSSSPNKRQRMMPPDSSGNYLSNVQFNNSTPRPQMTVNPNMTQSNLILTTVLQIIHDLSSNSNLINRITNTIYVSSTQDQKQLHTAAAMINVPIMLNNVPHGMLRHPNLYNSVFPANMNMLAQNRVGSIRPTNDGHKMFFNNRSQMTPQQLMVYQQSLQQQQIQQQLQQQQLQHHQQQIQQQQIQQIQQQQLQQQQQAAQAHQNAHQVQTPQTQQTQVQAQQTQIQAQPVANNVNNTPQRESTEDGNDNEKGAKNISKTPTQQRAQTSGQSALDFDVDECRDYANSLGDGVDPFGFLHDGFEQQSQSDDANFNDYFDFGGEN</sequence>
<feature type="compositionally biased region" description="Low complexity" evidence="1">
    <location>
        <begin position="288"/>
        <end position="316"/>
    </location>
</feature>
<comment type="caution">
    <text evidence="2">The sequence shown here is derived from an EMBL/GenBank/DDBJ whole genome shotgun (WGS) entry which is preliminary data.</text>
</comment>
<name>A0A9N9G1W1_9GLOM</name>